<dbReference type="AlphaFoldDB" id="A0A2A2A9V9"/>
<name>A0A2A2A9V9_9BURK</name>
<dbReference type="Proteomes" id="UP000217999">
    <property type="component" value="Unassembled WGS sequence"/>
</dbReference>
<gene>
    <name evidence="1" type="ORF">CK620_05340</name>
</gene>
<dbReference type="SUPFAM" id="SSF160379">
    <property type="entry name" value="SP0830-like"/>
    <property type="match status" value="1"/>
</dbReference>
<evidence type="ECO:0000313" key="1">
    <source>
        <dbReference type="EMBL" id="PAT35305.1"/>
    </source>
</evidence>
<dbReference type="RefSeq" id="WP_095549417.1">
    <property type="nucleotide sequence ID" value="NZ_NSJF01000002.1"/>
</dbReference>
<comment type="caution">
    <text evidence="1">The sequence shown here is derived from an EMBL/GenBank/DDBJ whole genome shotgun (WGS) entry which is preliminary data.</text>
</comment>
<proteinExistence type="predicted"/>
<sequence>MTSSVHDVVAFLRGVMPGGKSAVKMRDGCAALASIGFDDVRSWIQSGNIALRTDQDAKATAARIQSLLLAHYRHNALLENKLGQVLTTRNGNTLRKMVDF</sequence>
<dbReference type="Pfam" id="PF08002">
    <property type="entry name" value="DUF1697"/>
    <property type="match status" value="1"/>
</dbReference>
<dbReference type="InterPro" id="IPR012545">
    <property type="entry name" value="DUF1697"/>
</dbReference>
<dbReference type="PANTHER" id="PTHR36439">
    <property type="entry name" value="BLL4334 PROTEIN"/>
    <property type="match status" value="1"/>
</dbReference>
<accession>A0A2A2A9V9</accession>
<organism evidence="1 2">
    <name type="scientific">Vandammella animalimorsus</name>
    <dbReference type="NCBI Taxonomy" id="2029117"/>
    <lineage>
        <taxon>Bacteria</taxon>
        <taxon>Pseudomonadati</taxon>
        <taxon>Pseudomonadota</taxon>
        <taxon>Betaproteobacteria</taxon>
        <taxon>Burkholderiales</taxon>
        <taxon>Comamonadaceae</taxon>
        <taxon>Vandammella</taxon>
    </lineage>
</organism>
<reference evidence="1 2" key="1">
    <citation type="submission" date="2017-08" db="EMBL/GenBank/DDBJ databases">
        <title>WGS of Clinical strains of the CDC Group NO-1 linked to zoonotic infections in humans.</title>
        <authorList>
            <person name="Bernier A.-M."/>
            <person name="Bernard K."/>
        </authorList>
    </citation>
    <scope>NUCLEOTIDE SEQUENCE [LARGE SCALE GENOMIC DNA]</scope>
    <source>
        <strain evidence="1 2">NML03-0146</strain>
    </source>
</reference>
<dbReference type="PANTHER" id="PTHR36439:SF1">
    <property type="entry name" value="DUF1697 DOMAIN-CONTAINING PROTEIN"/>
    <property type="match status" value="1"/>
</dbReference>
<dbReference type="EMBL" id="NSJF01000002">
    <property type="protein sequence ID" value="PAT35305.1"/>
    <property type="molecule type" value="Genomic_DNA"/>
</dbReference>
<dbReference type="Gene3D" id="3.30.70.1280">
    <property type="entry name" value="SP0830-like domains"/>
    <property type="match status" value="1"/>
</dbReference>
<protein>
    <submittedName>
        <fullName evidence="1">Uncharacterized protein</fullName>
    </submittedName>
</protein>
<evidence type="ECO:0000313" key="2">
    <source>
        <dbReference type="Proteomes" id="UP000217999"/>
    </source>
</evidence>